<evidence type="ECO:0000256" key="12">
    <source>
        <dbReference type="RuleBase" id="RU000461"/>
    </source>
</evidence>
<keyword evidence="5 11" id="KW-0479">Metal-binding</keyword>
<reference evidence="14" key="1">
    <citation type="submission" date="2021-01" db="UniProtKB">
        <authorList>
            <consortium name="EnsemblPlants"/>
        </authorList>
    </citation>
    <scope>IDENTIFICATION</scope>
</reference>
<dbReference type="SUPFAM" id="SSF48264">
    <property type="entry name" value="Cytochrome P450"/>
    <property type="match status" value="1"/>
</dbReference>
<evidence type="ECO:0000256" key="13">
    <source>
        <dbReference type="SAM" id="Phobius"/>
    </source>
</evidence>
<dbReference type="GO" id="GO:0020037">
    <property type="term" value="F:heme binding"/>
    <property type="evidence" value="ECO:0007669"/>
    <property type="project" value="InterPro"/>
</dbReference>
<evidence type="ECO:0000256" key="8">
    <source>
        <dbReference type="ARBA" id="ARBA00023004"/>
    </source>
</evidence>
<keyword evidence="15" id="KW-1185">Reference proteome</keyword>
<evidence type="ECO:0000256" key="3">
    <source>
        <dbReference type="ARBA" id="ARBA00022617"/>
    </source>
</evidence>
<dbReference type="AlphaFoldDB" id="A0A7N1A3A4"/>
<dbReference type="EnsemblPlants" id="Kaladp0089s0030.1.v1.1">
    <property type="protein sequence ID" value="Kaladp0089s0030.1.v1.1"/>
    <property type="gene ID" value="Kaladp0089s0030.v1.1"/>
</dbReference>
<evidence type="ECO:0000256" key="11">
    <source>
        <dbReference type="PIRSR" id="PIRSR602401-1"/>
    </source>
</evidence>
<dbReference type="GO" id="GO:0005506">
    <property type="term" value="F:iron ion binding"/>
    <property type="evidence" value="ECO:0007669"/>
    <property type="project" value="InterPro"/>
</dbReference>
<dbReference type="PANTHER" id="PTHR47947:SF62">
    <property type="entry name" value="CYTOCHROME P450, FAMILY 81, SUBFAMILY D, POLYPEPTIDE 5"/>
    <property type="match status" value="1"/>
</dbReference>
<keyword evidence="3 11" id="KW-0349">Heme</keyword>
<dbReference type="Gramene" id="Kaladp0089s0030.1.v1.1">
    <property type="protein sequence ID" value="Kaladp0089s0030.1.v1.1"/>
    <property type="gene ID" value="Kaladp0089s0030.v1.1"/>
</dbReference>
<dbReference type="InterPro" id="IPR017972">
    <property type="entry name" value="Cyt_P450_CS"/>
</dbReference>
<organism evidence="14 15">
    <name type="scientific">Kalanchoe fedtschenkoi</name>
    <name type="common">Lavender scallops</name>
    <name type="synonym">South American air plant</name>
    <dbReference type="NCBI Taxonomy" id="63787"/>
    <lineage>
        <taxon>Eukaryota</taxon>
        <taxon>Viridiplantae</taxon>
        <taxon>Streptophyta</taxon>
        <taxon>Embryophyta</taxon>
        <taxon>Tracheophyta</taxon>
        <taxon>Spermatophyta</taxon>
        <taxon>Magnoliopsida</taxon>
        <taxon>eudicotyledons</taxon>
        <taxon>Gunneridae</taxon>
        <taxon>Pentapetalae</taxon>
        <taxon>Saxifragales</taxon>
        <taxon>Crassulaceae</taxon>
        <taxon>Kalanchoe</taxon>
    </lineage>
</organism>
<protein>
    <recommendedName>
        <fullName evidence="16">Cytochrome P450</fullName>
    </recommendedName>
</protein>
<keyword evidence="9 12" id="KW-0503">Monooxygenase</keyword>
<feature type="binding site" description="axial binding residue" evidence="11">
    <location>
        <position position="456"/>
    </location>
    <ligand>
        <name>heme</name>
        <dbReference type="ChEBI" id="CHEBI:30413"/>
    </ligand>
    <ligandPart>
        <name>Fe</name>
        <dbReference type="ChEBI" id="CHEBI:18248"/>
    </ligandPart>
</feature>
<comment type="subcellular location">
    <subcellularLocation>
        <location evidence="1">Membrane</location>
        <topology evidence="1">Single-pass membrane protein</topology>
    </subcellularLocation>
</comment>
<name>A0A7N1A3A4_KALFE</name>
<dbReference type="OMA" id="AHADMIR"/>
<evidence type="ECO:0000313" key="15">
    <source>
        <dbReference type="Proteomes" id="UP000594263"/>
    </source>
</evidence>
<evidence type="ECO:0000256" key="6">
    <source>
        <dbReference type="ARBA" id="ARBA00022989"/>
    </source>
</evidence>
<proteinExistence type="inferred from homology"/>
<evidence type="ECO:0000256" key="7">
    <source>
        <dbReference type="ARBA" id="ARBA00023002"/>
    </source>
</evidence>
<evidence type="ECO:0000256" key="4">
    <source>
        <dbReference type="ARBA" id="ARBA00022692"/>
    </source>
</evidence>
<dbReference type="Pfam" id="PF00067">
    <property type="entry name" value="p450"/>
    <property type="match status" value="1"/>
</dbReference>
<dbReference type="GO" id="GO:0004497">
    <property type="term" value="F:monooxygenase activity"/>
    <property type="evidence" value="ECO:0007669"/>
    <property type="project" value="UniProtKB-KW"/>
</dbReference>
<keyword evidence="6 13" id="KW-1133">Transmembrane helix</keyword>
<dbReference type="FunFam" id="1.10.630.10:FF:000023">
    <property type="entry name" value="Cytochrome P450 family protein"/>
    <property type="match status" value="1"/>
</dbReference>
<dbReference type="Proteomes" id="UP000594263">
    <property type="component" value="Unplaced"/>
</dbReference>
<dbReference type="PANTHER" id="PTHR47947">
    <property type="entry name" value="CYTOCHROME P450 82C3-RELATED"/>
    <property type="match status" value="1"/>
</dbReference>
<evidence type="ECO:0000256" key="10">
    <source>
        <dbReference type="ARBA" id="ARBA00023136"/>
    </source>
</evidence>
<dbReference type="InterPro" id="IPR036396">
    <property type="entry name" value="Cyt_P450_sf"/>
</dbReference>
<sequence length="520" mass="57829">MNGRPQLWEFVSVAMGDQTWLYTVAASTFIFIVICLVSQSRGKPHPPRPPSPLSLPVIGHLHLLKNPLHRTFQTFSSKYGPVFGLQLGNQYTVVVSSPAAVEECFGRNDVVLADRPQISAGKHLSYDSTTMGATIYGDHWRNLRRISNQEVFSASRQNMFLSLRQEEVKSMIRSLFRSTNTSNGMMQQVEVKSRIGNLAFNIVVGIVAGKRYYGDGVEDSAEAKEFQEIIREMMDLSAASNPGDFLPFLRLIDFGDYEKKMVRLKKRIDKVLQGLIDESKAKDGAAAKSMIDNILALQHTDSAFLSHKTVKGLVLVLIQAGSDTAAVTIEWAMSLLLNNPEKLKKAQSELDAVVSPGRLVEEADLPKLKYLQAIINETLRMYPAAPLLVPHYSSGECTIQGFHVPRGTLVFVNAWALHRDPDVWDDPSSFKPERFENAEESHSYKFVPFGTGRRSCPGASMANKVVGLALASLIQCFDWERVGEEEVDMREGDGLTMPKCTPLEAMCRPRNKAMDALSCL</sequence>
<dbReference type="InterPro" id="IPR001128">
    <property type="entry name" value="Cyt_P450"/>
</dbReference>
<evidence type="ECO:0000313" key="14">
    <source>
        <dbReference type="EnsemblPlants" id="Kaladp0089s0030.1.v1.1"/>
    </source>
</evidence>
<dbReference type="PRINTS" id="PR00385">
    <property type="entry name" value="P450"/>
</dbReference>
<dbReference type="GO" id="GO:0016020">
    <property type="term" value="C:membrane"/>
    <property type="evidence" value="ECO:0007669"/>
    <property type="project" value="UniProtKB-SubCell"/>
</dbReference>
<dbReference type="CDD" id="cd20653">
    <property type="entry name" value="CYP81"/>
    <property type="match status" value="1"/>
</dbReference>
<dbReference type="InterPro" id="IPR050651">
    <property type="entry name" value="Plant_Cytochrome_P450_Monoox"/>
</dbReference>
<evidence type="ECO:0008006" key="16">
    <source>
        <dbReference type="Google" id="ProtNLM"/>
    </source>
</evidence>
<dbReference type="InterPro" id="IPR002401">
    <property type="entry name" value="Cyt_P450_E_grp-I"/>
</dbReference>
<accession>A0A7N1A3A4</accession>
<evidence type="ECO:0000256" key="9">
    <source>
        <dbReference type="ARBA" id="ARBA00023033"/>
    </source>
</evidence>
<evidence type="ECO:0000256" key="2">
    <source>
        <dbReference type="ARBA" id="ARBA00010617"/>
    </source>
</evidence>
<dbReference type="PRINTS" id="PR00463">
    <property type="entry name" value="EP450I"/>
</dbReference>
<comment type="similarity">
    <text evidence="2 12">Belongs to the cytochrome P450 family.</text>
</comment>
<keyword evidence="7 12" id="KW-0560">Oxidoreductase</keyword>
<comment type="cofactor">
    <cofactor evidence="11">
        <name>heme</name>
        <dbReference type="ChEBI" id="CHEBI:30413"/>
    </cofactor>
</comment>
<dbReference type="Gene3D" id="1.10.630.10">
    <property type="entry name" value="Cytochrome P450"/>
    <property type="match status" value="1"/>
</dbReference>
<dbReference type="PROSITE" id="PS00086">
    <property type="entry name" value="CYTOCHROME_P450"/>
    <property type="match status" value="1"/>
</dbReference>
<evidence type="ECO:0000256" key="5">
    <source>
        <dbReference type="ARBA" id="ARBA00022723"/>
    </source>
</evidence>
<keyword evidence="4 13" id="KW-0812">Transmembrane</keyword>
<dbReference type="GO" id="GO:0016705">
    <property type="term" value="F:oxidoreductase activity, acting on paired donors, with incorporation or reduction of molecular oxygen"/>
    <property type="evidence" value="ECO:0007669"/>
    <property type="project" value="InterPro"/>
</dbReference>
<keyword evidence="8 11" id="KW-0408">Iron</keyword>
<feature type="transmembrane region" description="Helical" evidence="13">
    <location>
        <begin position="20"/>
        <end position="38"/>
    </location>
</feature>
<keyword evidence="10 13" id="KW-0472">Membrane</keyword>
<evidence type="ECO:0000256" key="1">
    <source>
        <dbReference type="ARBA" id="ARBA00004167"/>
    </source>
</evidence>